<feature type="coiled-coil region" evidence="1">
    <location>
        <begin position="53"/>
        <end position="80"/>
    </location>
</feature>
<dbReference type="InterPro" id="IPR009057">
    <property type="entry name" value="Homeodomain-like_sf"/>
</dbReference>
<evidence type="ECO:0000313" key="2">
    <source>
        <dbReference type="EMBL" id="SFH15090.1"/>
    </source>
</evidence>
<dbReference type="PANTHER" id="PTHR33609">
    <property type="entry name" value="LOW CALCIUM RESPONSE LOCUS PROTEIN S"/>
    <property type="match status" value="1"/>
</dbReference>
<keyword evidence="1" id="KW-0175">Coiled coil</keyword>
<dbReference type="Proteomes" id="UP000199229">
    <property type="component" value="Unassembled WGS sequence"/>
</dbReference>
<dbReference type="Pfam" id="PF01527">
    <property type="entry name" value="HTH_Tnp_1"/>
    <property type="match status" value="1"/>
</dbReference>
<dbReference type="SUPFAM" id="SSF46689">
    <property type="entry name" value="Homeodomain-like"/>
    <property type="match status" value="1"/>
</dbReference>
<organism evidence="2 3">
    <name type="scientific">Methylobacterium gossipiicola</name>
    <dbReference type="NCBI Taxonomy" id="582675"/>
    <lineage>
        <taxon>Bacteria</taxon>
        <taxon>Pseudomonadati</taxon>
        <taxon>Pseudomonadota</taxon>
        <taxon>Alphaproteobacteria</taxon>
        <taxon>Hyphomicrobiales</taxon>
        <taxon>Methylobacteriaceae</taxon>
        <taxon>Methylobacterium</taxon>
    </lineage>
</organism>
<sequence>MGTKKHKPEEIVAKLRQVDVLVSQDQSVADAIRGIGVTEVTYDRWRKEFGGLKSDQVRRMKELETENQRLRKAIADLTLDKLILQEAARGNF</sequence>
<evidence type="ECO:0000313" key="3">
    <source>
        <dbReference type="Proteomes" id="UP000199229"/>
    </source>
</evidence>
<dbReference type="STRING" id="582675.SAMN05192565_1566"/>
<dbReference type="InterPro" id="IPR002514">
    <property type="entry name" value="Transposase_8"/>
</dbReference>
<evidence type="ECO:0000256" key="1">
    <source>
        <dbReference type="SAM" id="Coils"/>
    </source>
</evidence>
<name>A0A1I2XNR8_9HYPH</name>
<accession>A0A1I2XNR8</accession>
<dbReference type="EMBL" id="FOPM01000056">
    <property type="protein sequence ID" value="SFH15090.1"/>
    <property type="molecule type" value="Genomic_DNA"/>
</dbReference>
<gene>
    <name evidence="2" type="ORF">SAMN05192565_1566</name>
</gene>
<dbReference type="PANTHER" id="PTHR33609:SF1">
    <property type="entry name" value="TRANSPOSASE"/>
    <property type="match status" value="1"/>
</dbReference>
<reference evidence="3" key="1">
    <citation type="submission" date="2016-10" db="EMBL/GenBank/DDBJ databases">
        <authorList>
            <person name="Varghese N."/>
            <person name="Submissions S."/>
        </authorList>
    </citation>
    <scope>NUCLEOTIDE SEQUENCE [LARGE SCALE GENOMIC DNA]</scope>
    <source>
        <strain evidence="3">Gh-105</strain>
    </source>
</reference>
<dbReference type="InterPro" id="IPR052546">
    <property type="entry name" value="Transposase_8_domain"/>
</dbReference>
<dbReference type="GO" id="GO:0006313">
    <property type="term" value="P:DNA transposition"/>
    <property type="evidence" value="ECO:0007669"/>
    <property type="project" value="InterPro"/>
</dbReference>
<proteinExistence type="predicted"/>
<dbReference type="AlphaFoldDB" id="A0A1I2XNR8"/>
<keyword evidence="3" id="KW-1185">Reference proteome</keyword>
<dbReference type="GO" id="GO:0003677">
    <property type="term" value="F:DNA binding"/>
    <property type="evidence" value="ECO:0007669"/>
    <property type="project" value="InterPro"/>
</dbReference>
<dbReference type="GO" id="GO:0004803">
    <property type="term" value="F:transposase activity"/>
    <property type="evidence" value="ECO:0007669"/>
    <property type="project" value="InterPro"/>
</dbReference>
<protein>
    <submittedName>
        <fullName evidence="2">Transposase</fullName>
    </submittedName>
</protein>